<dbReference type="Proteomes" id="UP000198748">
    <property type="component" value="Unassembled WGS sequence"/>
</dbReference>
<evidence type="ECO:0008006" key="4">
    <source>
        <dbReference type="Google" id="ProtNLM"/>
    </source>
</evidence>
<evidence type="ECO:0000256" key="1">
    <source>
        <dbReference type="SAM" id="Phobius"/>
    </source>
</evidence>
<evidence type="ECO:0000313" key="2">
    <source>
        <dbReference type="EMBL" id="SDG04067.1"/>
    </source>
</evidence>
<dbReference type="AlphaFoldDB" id="A0A1G7R005"/>
<name>A0A1G7R005_9BACT</name>
<evidence type="ECO:0000313" key="3">
    <source>
        <dbReference type="Proteomes" id="UP000198748"/>
    </source>
</evidence>
<protein>
    <recommendedName>
        <fullName evidence="4">Rod shape-determining protein MreD</fullName>
    </recommendedName>
</protein>
<reference evidence="3" key="1">
    <citation type="submission" date="2016-10" db="EMBL/GenBank/DDBJ databases">
        <authorList>
            <person name="Varghese N."/>
            <person name="Submissions S."/>
        </authorList>
    </citation>
    <scope>NUCLEOTIDE SEQUENCE [LARGE SCALE GENOMIC DNA]</scope>
    <source>
        <strain evidence="3">DSM 25329</strain>
    </source>
</reference>
<dbReference type="RefSeq" id="WP_090155089.1">
    <property type="nucleotide sequence ID" value="NZ_FNAN01000014.1"/>
</dbReference>
<dbReference type="OrthoDB" id="1132160at2"/>
<organism evidence="2 3">
    <name type="scientific">Dyadobacter soli</name>
    <dbReference type="NCBI Taxonomy" id="659014"/>
    <lineage>
        <taxon>Bacteria</taxon>
        <taxon>Pseudomonadati</taxon>
        <taxon>Bacteroidota</taxon>
        <taxon>Cytophagia</taxon>
        <taxon>Cytophagales</taxon>
        <taxon>Spirosomataceae</taxon>
        <taxon>Dyadobacter</taxon>
    </lineage>
</organism>
<proteinExistence type="predicted"/>
<keyword evidence="3" id="KW-1185">Reference proteome</keyword>
<keyword evidence="1" id="KW-1133">Transmembrane helix</keyword>
<feature type="transmembrane region" description="Helical" evidence="1">
    <location>
        <begin position="30"/>
        <end position="47"/>
    </location>
</feature>
<feature type="transmembrane region" description="Helical" evidence="1">
    <location>
        <begin position="53"/>
        <end position="85"/>
    </location>
</feature>
<sequence length="167" mass="19351">MSLREAIQYSLMILLYLFLQIFFMRNIVLFNYAFCFIYIAPILLLPADMDRMYTLLIAFAVGFIVDVFSNTFGMHASATVLIAYLRPFLIHYQMKSRGAERAEVGIRVQGFGQFVSYIFPLILLHHSMLFLMEMNNFGMILYTLIRIGASALFTTVLIILLELFSKR</sequence>
<dbReference type="STRING" id="659014.SAMN04487996_114203"/>
<gene>
    <name evidence="2" type="ORF">SAMN04487996_114203</name>
</gene>
<feature type="transmembrane region" description="Helical" evidence="1">
    <location>
        <begin position="6"/>
        <end position="23"/>
    </location>
</feature>
<keyword evidence="1" id="KW-0812">Transmembrane</keyword>
<feature type="transmembrane region" description="Helical" evidence="1">
    <location>
        <begin position="140"/>
        <end position="164"/>
    </location>
</feature>
<dbReference type="EMBL" id="FNAN01000014">
    <property type="protein sequence ID" value="SDG04067.1"/>
    <property type="molecule type" value="Genomic_DNA"/>
</dbReference>
<accession>A0A1G7R005</accession>
<feature type="transmembrane region" description="Helical" evidence="1">
    <location>
        <begin position="106"/>
        <end position="128"/>
    </location>
</feature>
<keyword evidence="1" id="KW-0472">Membrane</keyword>